<dbReference type="Proteomes" id="UP000593567">
    <property type="component" value="Unassembled WGS sequence"/>
</dbReference>
<reference evidence="2 3" key="2">
    <citation type="submission" date="2020-06" db="EMBL/GenBank/DDBJ databases">
        <title>Draft genome of Bugula neritina, a colonial animal packing powerful symbionts and potential medicines.</title>
        <authorList>
            <person name="Rayko M."/>
        </authorList>
    </citation>
    <scope>NUCLEOTIDE SEQUENCE [LARGE SCALE GENOMIC DNA]</scope>
    <source>
        <strain evidence="2">Kwan_BN1</strain>
    </source>
</reference>
<proteinExistence type="predicted"/>
<sequence length="117" mass="12980">MERSRSRPTRPPPPNYVARQQLPSDLERFHELYHQAVLEVNKALDCDENGQTTEALVSYKKGAELITGALAIELLASADSEVNSKRDKLKTALDNAKSRIAELEPPLDHAINKAACE</sequence>
<organism evidence="2 3">
    <name type="scientific">Bugula neritina</name>
    <name type="common">Brown bryozoan</name>
    <name type="synonym">Sertularia neritina</name>
    <dbReference type="NCBI Taxonomy" id="10212"/>
    <lineage>
        <taxon>Eukaryota</taxon>
        <taxon>Metazoa</taxon>
        <taxon>Spiralia</taxon>
        <taxon>Lophotrochozoa</taxon>
        <taxon>Bryozoa</taxon>
        <taxon>Gymnolaemata</taxon>
        <taxon>Cheilostomatida</taxon>
        <taxon>Flustrina</taxon>
        <taxon>Buguloidea</taxon>
        <taxon>Bugulidae</taxon>
        <taxon>Bugula</taxon>
    </lineage>
</organism>
<keyword evidence="3" id="KW-1185">Reference proteome</keyword>
<dbReference type="EMBL" id="VXIV02003049">
    <property type="protein sequence ID" value="KAF6021394.1"/>
    <property type="molecule type" value="Genomic_DNA"/>
</dbReference>
<reference evidence="2 3" key="1">
    <citation type="submission" date="2019-09" db="EMBL/GenBank/DDBJ databases">
        <authorList>
            <person name="Raiko M."/>
            <person name="Komissarov A."/>
            <person name="Rhodes A."/>
            <person name="Kliver S."/>
            <person name="Lim-Fong G."/>
            <person name="Kwan J."/>
            <person name="O'Brien S.J."/>
            <person name="Lopez J.V."/>
        </authorList>
    </citation>
    <scope>NUCLEOTIDE SEQUENCE [LARGE SCALE GENOMIC DNA]</scope>
    <source>
        <strain evidence="2">Kwan_BN1</strain>
    </source>
</reference>
<protein>
    <recommendedName>
        <fullName evidence="4">MIT domain-containing protein</fullName>
    </recommendedName>
</protein>
<name>A0A7J7JNQ2_BUGNE</name>
<evidence type="ECO:0008006" key="4">
    <source>
        <dbReference type="Google" id="ProtNLM"/>
    </source>
</evidence>
<dbReference type="InterPro" id="IPR036181">
    <property type="entry name" value="MIT_dom_sf"/>
</dbReference>
<evidence type="ECO:0000313" key="3">
    <source>
        <dbReference type="Proteomes" id="UP000593567"/>
    </source>
</evidence>
<accession>A0A7J7JNQ2</accession>
<evidence type="ECO:0000313" key="1">
    <source>
        <dbReference type="EMBL" id="KAF6021394.1"/>
    </source>
</evidence>
<evidence type="ECO:0000313" key="2">
    <source>
        <dbReference type="EMBL" id="KAF6027048.1"/>
    </source>
</evidence>
<comment type="caution">
    <text evidence="2">The sequence shown here is derived from an EMBL/GenBank/DDBJ whole genome shotgun (WGS) entry which is preliminary data.</text>
</comment>
<dbReference type="EMBL" id="VXIV02002157">
    <property type="protein sequence ID" value="KAF6027048.1"/>
    <property type="molecule type" value="Genomic_DNA"/>
</dbReference>
<dbReference type="AlphaFoldDB" id="A0A7J7JNQ2"/>
<dbReference type="SUPFAM" id="SSF116846">
    <property type="entry name" value="MIT domain"/>
    <property type="match status" value="1"/>
</dbReference>
<dbReference type="Gene3D" id="1.20.58.80">
    <property type="entry name" value="Phosphotransferase system, lactose/cellobiose-type IIA subunit"/>
    <property type="match status" value="1"/>
</dbReference>
<gene>
    <name evidence="2" type="ORF">EB796_014646</name>
    <name evidence="1" type="ORF">EB796_020301</name>
</gene>